<dbReference type="GO" id="GO:0036498">
    <property type="term" value="P:IRE1-mediated unfolded protein response"/>
    <property type="evidence" value="ECO:0007669"/>
    <property type="project" value="TreeGrafter"/>
</dbReference>
<feature type="domain" description="KEN" evidence="28">
    <location>
        <begin position="768"/>
        <end position="899"/>
    </location>
</feature>
<feature type="transmembrane region" description="Helical" evidence="26">
    <location>
        <begin position="12"/>
        <end position="30"/>
    </location>
</feature>
<evidence type="ECO:0000256" key="10">
    <source>
        <dbReference type="ARBA" id="ARBA00022801"/>
    </source>
</evidence>
<evidence type="ECO:0000256" key="20">
    <source>
        <dbReference type="ARBA" id="ARBA00023230"/>
    </source>
</evidence>
<feature type="compositionally biased region" description="Basic residues" evidence="25">
    <location>
        <begin position="408"/>
        <end position="417"/>
    </location>
</feature>
<dbReference type="InterPro" id="IPR038357">
    <property type="entry name" value="KEN_sf"/>
</dbReference>
<dbReference type="InterPro" id="IPR010513">
    <property type="entry name" value="KEN_dom"/>
</dbReference>
<dbReference type="GO" id="GO:0004521">
    <property type="term" value="F:RNA endonuclease activity"/>
    <property type="evidence" value="ECO:0007669"/>
    <property type="project" value="InterPro"/>
</dbReference>
<evidence type="ECO:0000256" key="3">
    <source>
        <dbReference type="ARBA" id="ARBA00022527"/>
    </source>
</evidence>
<keyword evidence="12" id="KW-0067">ATP-binding</keyword>
<evidence type="ECO:0000256" key="17">
    <source>
        <dbReference type="ARBA" id="ARBA00023163"/>
    </source>
</evidence>
<dbReference type="FunFam" id="1.20.1440.180:FF:000002">
    <property type="entry name" value="Serine/threonine-protein kinase/endoribonuclease IRE1"/>
    <property type="match status" value="1"/>
</dbReference>
<keyword evidence="15 26" id="KW-0472">Membrane</keyword>
<organism evidence="29 30">
    <name type="scientific">Aristolochia fimbriata</name>
    <name type="common">White veined hardy Dutchman's pipe vine</name>
    <dbReference type="NCBI Taxonomy" id="158543"/>
    <lineage>
        <taxon>Eukaryota</taxon>
        <taxon>Viridiplantae</taxon>
        <taxon>Streptophyta</taxon>
        <taxon>Embryophyta</taxon>
        <taxon>Tracheophyta</taxon>
        <taxon>Spermatophyta</taxon>
        <taxon>Magnoliopsida</taxon>
        <taxon>Magnoliidae</taxon>
        <taxon>Piperales</taxon>
        <taxon>Aristolochiaceae</taxon>
        <taxon>Aristolochia</taxon>
    </lineage>
</organism>
<comment type="caution">
    <text evidence="29">The sequence shown here is derived from an EMBL/GenBank/DDBJ whole genome shotgun (WGS) entry which is preliminary data.</text>
</comment>
<keyword evidence="4" id="KW-0507">mRNA processing</keyword>
<comment type="subcellular location">
    <subcellularLocation>
        <location evidence="1">Endoplasmic reticulum membrane</location>
        <topology evidence="1">Single-pass type I membrane protein</topology>
    </subcellularLocation>
</comment>
<keyword evidence="18" id="KW-0325">Glycoprotein</keyword>
<evidence type="ECO:0000256" key="13">
    <source>
        <dbReference type="ARBA" id="ARBA00022989"/>
    </source>
</evidence>
<evidence type="ECO:0000256" key="16">
    <source>
        <dbReference type="ARBA" id="ARBA00023157"/>
    </source>
</evidence>
<evidence type="ECO:0000256" key="11">
    <source>
        <dbReference type="ARBA" id="ARBA00022824"/>
    </source>
</evidence>
<keyword evidence="16" id="KW-1015">Disulfide bond</keyword>
<dbReference type="SUPFAM" id="SSF56112">
    <property type="entry name" value="Protein kinase-like (PK-like)"/>
    <property type="match status" value="1"/>
</dbReference>
<comment type="catalytic activity">
    <reaction evidence="22">
        <text>L-threonyl-[protein] + ATP = O-phospho-L-threonyl-[protein] + ADP + H(+)</text>
        <dbReference type="Rhea" id="RHEA:46608"/>
        <dbReference type="Rhea" id="RHEA-COMP:11060"/>
        <dbReference type="Rhea" id="RHEA-COMP:11605"/>
        <dbReference type="ChEBI" id="CHEBI:15378"/>
        <dbReference type="ChEBI" id="CHEBI:30013"/>
        <dbReference type="ChEBI" id="CHEBI:30616"/>
        <dbReference type="ChEBI" id="CHEBI:61977"/>
        <dbReference type="ChEBI" id="CHEBI:456216"/>
        <dbReference type="EC" id="2.7.11.1"/>
    </reaction>
</comment>
<evidence type="ECO:0000256" key="21">
    <source>
        <dbReference type="ARBA" id="ARBA00023268"/>
    </source>
</evidence>
<keyword evidence="21" id="KW-0511">Multifunctional enzyme</keyword>
<evidence type="ECO:0000259" key="27">
    <source>
        <dbReference type="PROSITE" id="PS50011"/>
    </source>
</evidence>
<dbReference type="GO" id="GO:0005524">
    <property type="term" value="F:ATP binding"/>
    <property type="evidence" value="ECO:0007669"/>
    <property type="project" value="UniProtKB-KW"/>
</dbReference>
<evidence type="ECO:0000256" key="2">
    <source>
        <dbReference type="ARBA" id="ARBA00012513"/>
    </source>
</evidence>
<keyword evidence="30" id="KW-1185">Reference proteome</keyword>
<evidence type="ECO:0000259" key="28">
    <source>
        <dbReference type="PROSITE" id="PS51392"/>
    </source>
</evidence>
<dbReference type="InterPro" id="IPR011009">
    <property type="entry name" value="Kinase-like_dom_sf"/>
</dbReference>
<keyword evidence="20" id="KW-0834">Unfolded protein response</keyword>
<proteinExistence type="predicted"/>
<evidence type="ECO:0000256" key="18">
    <source>
        <dbReference type="ARBA" id="ARBA00023180"/>
    </source>
</evidence>
<evidence type="ECO:0000256" key="23">
    <source>
        <dbReference type="ARBA" id="ARBA00048679"/>
    </source>
</evidence>
<evidence type="ECO:0000256" key="22">
    <source>
        <dbReference type="ARBA" id="ARBA00047899"/>
    </source>
</evidence>
<keyword evidence="6 26" id="KW-0812">Transmembrane</keyword>
<dbReference type="SMART" id="SM00220">
    <property type="entry name" value="S_TKc"/>
    <property type="match status" value="1"/>
</dbReference>
<keyword evidence="13 26" id="KW-1133">Transmembrane helix</keyword>
<keyword evidence="11" id="KW-0256">Endoplasmic reticulum</keyword>
<name>A0AAV7DWV0_ARIFI</name>
<keyword evidence="19" id="KW-0508">mRNA splicing</keyword>
<keyword evidence="7" id="KW-0732">Signal</keyword>
<sequence length="915" mass="103676">MKFGLSRISFHFLILAWLFFLSLNVAWLIYKSSWQTVPLDSRNDSSEASFRPRLLPERRIVPSSQLALKTSDAPPTYGYMAALQHQFAQEDVLFVLPDGRILFLGKAPGRTRWTFPSGSPLHSSYQAFSENDGGADGSGGQACVNFDSSMKNASGLGKEFETKPYSELFFDVGEDGGLYRHKKRDGTWESERIANSMEEYFYENHQKEFDEGVVILKEKRITTFLVDAKSGMLQSPSIPSAKDKLALPCESHQIFIIRTDFILLGYHLGCELWNTTIANFEAPFSPEVKVLVSYWHSWAPKVHEISPSHDSATKSLPNDQQVGSEDRIVAQLPNDKQLQRYEEFAQQHIPSSPKGVGWSYPLYSAVFSVIILFLSVFSSVKIMGQMESDTPRKSDEQPNSSKHQIPAVRKKKPRKRTNSNSGSVINKPDKLVLSESEEKNPNGFHDLLEDDKKLNISPVKGDEFGEGRWVGKLFVSNVEIAKGSNGTIVFEGVYNHHRKVAVKRLILAHNDVAFKEIDHLILSDRHPNIVRWYGVEQDLDFVYLALERCTCNLNDFIQLNLEVSLHQPVTDGLTSNAVREHKIRLDSLKGVAKNIDLWKTDGHPSPLLLKLMREVVSGVAHLHDLGIIHRDLKPQNVLVSTEGILCAKLSDMGISKRLSADMSSLGNHPSGYGSPGWQAPEQLQNERQTRAADLFSLGCVLFFCITGGRHPFGDYLERDINIVRNRVDFFLVEHIPEAVDLFSQLLDPVPIKRLKAKEVLSHPLFWNPEIRLSFLRDASDRVESEDKEGDTIILKELEIAAPLIFGGSWGDKLDTKFIDDLGRYRKYKFDTVRDLLRVIRNKLSHYRDLQGDIKELLGSVPVGFDGYFAVRFPKLLIEVYKVIRKYCKEEECFLKYFNSDVNDFHPLFVGVSSVL</sequence>
<evidence type="ECO:0000256" key="7">
    <source>
        <dbReference type="ARBA" id="ARBA00022729"/>
    </source>
</evidence>
<dbReference type="PROSITE" id="PS51392">
    <property type="entry name" value="KEN"/>
    <property type="match status" value="1"/>
</dbReference>
<dbReference type="FunFam" id="3.30.200.20:FF:000077">
    <property type="entry name" value="Putative Serine/threonine-protein kinase/endoribonuclease IRE1"/>
    <property type="match status" value="1"/>
</dbReference>
<dbReference type="Pfam" id="PF06479">
    <property type="entry name" value="Ribonuc_2-5A"/>
    <property type="match status" value="1"/>
</dbReference>
<dbReference type="GO" id="GO:0016787">
    <property type="term" value="F:hydrolase activity"/>
    <property type="evidence" value="ECO:0007669"/>
    <property type="project" value="UniProtKB-KW"/>
</dbReference>
<keyword evidence="9" id="KW-0418">Kinase</keyword>
<dbReference type="GO" id="GO:0006397">
    <property type="term" value="P:mRNA processing"/>
    <property type="evidence" value="ECO:0007669"/>
    <property type="project" value="UniProtKB-KW"/>
</dbReference>
<dbReference type="InterPro" id="IPR000719">
    <property type="entry name" value="Prot_kinase_dom"/>
</dbReference>
<dbReference type="GO" id="GO:0008380">
    <property type="term" value="P:RNA splicing"/>
    <property type="evidence" value="ECO:0007669"/>
    <property type="project" value="UniProtKB-KW"/>
</dbReference>
<dbReference type="GO" id="GO:1990604">
    <property type="term" value="C:IRE1-TRAF2-ASK1 complex"/>
    <property type="evidence" value="ECO:0007669"/>
    <property type="project" value="TreeGrafter"/>
</dbReference>
<evidence type="ECO:0000256" key="14">
    <source>
        <dbReference type="ARBA" id="ARBA00023015"/>
    </source>
</evidence>
<keyword evidence="14" id="KW-0805">Transcription regulation</keyword>
<dbReference type="Proteomes" id="UP000825729">
    <property type="component" value="Unassembled WGS sequence"/>
</dbReference>
<evidence type="ECO:0000256" key="5">
    <source>
        <dbReference type="ARBA" id="ARBA00022679"/>
    </source>
</evidence>
<evidence type="ECO:0000256" key="24">
    <source>
        <dbReference type="ARBA" id="ARBA00065357"/>
    </source>
</evidence>
<dbReference type="Gene3D" id="1.20.1440.180">
    <property type="entry name" value="KEN domain"/>
    <property type="match status" value="1"/>
</dbReference>
<evidence type="ECO:0000256" key="25">
    <source>
        <dbReference type="SAM" id="MobiDB-lite"/>
    </source>
</evidence>
<dbReference type="PANTHER" id="PTHR13954">
    <property type="entry name" value="IRE1-RELATED"/>
    <property type="match status" value="1"/>
</dbReference>
<dbReference type="AlphaFoldDB" id="A0AAV7DWV0"/>
<evidence type="ECO:0000256" key="15">
    <source>
        <dbReference type="ARBA" id="ARBA00023136"/>
    </source>
</evidence>
<evidence type="ECO:0000313" key="29">
    <source>
        <dbReference type="EMBL" id="KAG9441052.1"/>
    </source>
</evidence>
<evidence type="ECO:0000256" key="12">
    <source>
        <dbReference type="ARBA" id="ARBA00022840"/>
    </source>
</evidence>
<dbReference type="PROSITE" id="PS50011">
    <property type="entry name" value="PROTEIN_KINASE_DOM"/>
    <property type="match status" value="1"/>
</dbReference>
<dbReference type="PANTHER" id="PTHR13954:SF6">
    <property type="entry name" value="NON-SPECIFIC SERINE_THREONINE PROTEIN KINASE"/>
    <property type="match status" value="1"/>
</dbReference>
<comment type="catalytic activity">
    <reaction evidence="23">
        <text>L-seryl-[protein] + ATP = O-phospho-L-seryl-[protein] + ADP + H(+)</text>
        <dbReference type="Rhea" id="RHEA:17989"/>
        <dbReference type="Rhea" id="RHEA-COMP:9863"/>
        <dbReference type="Rhea" id="RHEA-COMP:11604"/>
        <dbReference type="ChEBI" id="CHEBI:15378"/>
        <dbReference type="ChEBI" id="CHEBI:29999"/>
        <dbReference type="ChEBI" id="CHEBI:30616"/>
        <dbReference type="ChEBI" id="CHEBI:83421"/>
        <dbReference type="ChEBI" id="CHEBI:456216"/>
        <dbReference type="EC" id="2.7.11.1"/>
    </reaction>
</comment>
<feature type="domain" description="Protein kinase" evidence="27">
    <location>
        <begin position="474"/>
        <end position="765"/>
    </location>
</feature>
<evidence type="ECO:0000256" key="1">
    <source>
        <dbReference type="ARBA" id="ARBA00004115"/>
    </source>
</evidence>
<dbReference type="SMART" id="SM00580">
    <property type="entry name" value="PUG"/>
    <property type="match status" value="1"/>
</dbReference>
<protein>
    <recommendedName>
        <fullName evidence="2">non-specific serine/threonine protein kinase</fullName>
        <ecNumber evidence="2">2.7.11.1</ecNumber>
    </recommendedName>
</protein>
<keyword evidence="8" id="KW-0547">Nucleotide-binding</keyword>
<keyword evidence="10" id="KW-0378">Hydrolase</keyword>
<dbReference type="GO" id="GO:0004674">
    <property type="term" value="F:protein serine/threonine kinase activity"/>
    <property type="evidence" value="ECO:0007669"/>
    <property type="project" value="UniProtKB-KW"/>
</dbReference>
<evidence type="ECO:0000256" key="9">
    <source>
        <dbReference type="ARBA" id="ARBA00022777"/>
    </source>
</evidence>
<dbReference type="Gene3D" id="1.10.510.10">
    <property type="entry name" value="Transferase(Phosphotransferase) domain 1"/>
    <property type="match status" value="1"/>
</dbReference>
<dbReference type="FunFam" id="1.10.510.10:FF:000463">
    <property type="entry name" value="Serine/threonine-protein kinase/endoribonuclease IRE1a"/>
    <property type="match status" value="1"/>
</dbReference>
<dbReference type="PROSITE" id="PS00108">
    <property type="entry name" value="PROTEIN_KINASE_ST"/>
    <property type="match status" value="1"/>
</dbReference>
<evidence type="ECO:0000256" key="19">
    <source>
        <dbReference type="ARBA" id="ARBA00023187"/>
    </source>
</evidence>
<gene>
    <name evidence="29" type="ORF">H6P81_016906</name>
</gene>
<evidence type="ECO:0000256" key="8">
    <source>
        <dbReference type="ARBA" id="ARBA00022741"/>
    </source>
</evidence>
<dbReference type="Gene3D" id="3.30.200.20">
    <property type="entry name" value="Phosphorylase Kinase, domain 1"/>
    <property type="match status" value="1"/>
</dbReference>
<accession>A0AAV7DWV0</accession>
<dbReference type="Pfam" id="PF00069">
    <property type="entry name" value="Pkinase"/>
    <property type="match status" value="1"/>
</dbReference>
<feature type="region of interest" description="Disordered" evidence="25">
    <location>
        <begin position="388"/>
        <end position="432"/>
    </location>
</feature>
<dbReference type="EC" id="2.7.11.1" evidence="2"/>
<dbReference type="InterPro" id="IPR045133">
    <property type="entry name" value="IRE1/2-like"/>
</dbReference>
<dbReference type="GO" id="GO:0051082">
    <property type="term" value="F:unfolded protein binding"/>
    <property type="evidence" value="ECO:0007669"/>
    <property type="project" value="TreeGrafter"/>
</dbReference>
<evidence type="ECO:0000313" key="30">
    <source>
        <dbReference type="Proteomes" id="UP000825729"/>
    </source>
</evidence>
<comment type="subunit">
    <text evidence="24">Homodimer; disulfide-linked. Dimer formation is driven by hydrophobic interactions within the N-terminal luminal domains and stabilized by disulfide bridges.</text>
</comment>
<evidence type="ECO:0000256" key="4">
    <source>
        <dbReference type="ARBA" id="ARBA00022664"/>
    </source>
</evidence>
<dbReference type="EMBL" id="JAINDJ010000007">
    <property type="protein sequence ID" value="KAG9441052.1"/>
    <property type="molecule type" value="Genomic_DNA"/>
</dbReference>
<evidence type="ECO:0000256" key="26">
    <source>
        <dbReference type="SAM" id="Phobius"/>
    </source>
</evidence>
<reference evidence="29 30" key="1">
    <citation type="submission" date="2021-07" db="EMBL/GenBank/DDBJ databases">
        <title>The Aristolochia fimbriata genome: insights into angiosperm evolution, floral development and chemical biosynthesis.</title>
        <authorList>
            <person name="Jiao Y."/>
        </authorList>
    </citation>
    <scope>NUCLEOTIDE SEQUENCE [LARGE SCALE GENOMIC DNA]</scope>
    <source>
        <strain evidence="29">IBCAS-2021</strain>
        <tissue evidence="29">Leaf</tissue>
    </source>
</reference>
<evidence type="ECO:0000256" key="6">
    <source>
        <dbReference type="ARBA" id="ARBA00022692"/>
    </source>
</evidence>
<keyword evidence="3" id="KW-0723">Serine/threonine-protein kinase</keyword>
<keyword evidence="17" id="KW-0804">Transcription</keyword>
<dbReference type="InterPro" id="IPR008271">
    <property type="entry name" value="Ser/Thr_kinase_AS"/>
</dbReference>
<keyword evidence="5" id="KW-0808">Transferase</keyword>
<dbReference type="CDD" id="cd10422">
    <property type="entry name" value="RNase_Ire1"/>
    <property type="match status" value="1"/>
</dbReference>